<keyword evidence="1" id="KW-1133">Transmembrane helix</keyword>
<reference evidence="2" key="1">
    <citation type="submission" date="2023-07" db="EMBL/GenBank/DDBJ databases">
        <authorList>
            <person name="Ivanov I."/>
            <person name="Teneva D."/>
            <person name="Stoikov I."/>
        </authorList>
    </citation>
    <scope>NUCLEOTIDE SEQUENCE</scope>
    <source>
        <strain evidence="2">4475</strain>
    </source>
</reference>
<proteinExistence type="predicted"/>
<name>A0AA48RHU5_9BACL</name>
<evidence type="ECO:0000313" key="3">
    <source>
        <dbReference type="Proteomes" id="UP001189619"/>
    </source>
</evidence>
<keyword evidence="1" id="KW-0472">Membrane</keyword>
<dbReference type="AlphaFoldDB" id="A0AA48RHU5"/>
<evidence type="ECO:0000256" key="1">
    <source>
        <dbReference type="SAM" id="Phobius"/>
    </source>
</evidence>
<accession>A0AA48RHU5</accession>
<keyword evidence="3" id="KW-1185">Reference proteome</keyword>
<protein>
    <submittedName>
        <fullName evidence="2">Phage protein</fullName>
    </submittedName>
</protein>
<gene>
    <name evidence="2" type="ORF">BSPP4475_12405</name>
</gene>
<sequence length="62" mass="6879">MVGRKVLKILKEVILFPIELMTGLVTAIRSLMKKPKVTTLVILVCLLITLMAGWVIFNLPGT</sequence>
<dbReference type="EMBL" id="OY569118">
    <property type="protein sequence ID" value="CAJ1003123.1"/>
    <property type="molecule type" value="Genomic_DNA"/>
</dbReference>
<dbReference type="KEGG" id="bayd:BSPP4475_12405"/>
<keyword evidence="1" id="KW-0812">Transmembrane</keyword>
<organism evidence="2 3">
    <name type="scientific">Brevibacillus aydinogluensis</name>
    <dbReference type="NCBI Taxonomy" id="927786"/>
    <lineage>
        <taxon>Bacteria</taxon>
        <taxon>Bacillati</taxon>
        <taxon>Bacillota</taxon>
        <taxon>Bacilli</taxon>
        <taxon>Bacillales</taxon>
        <taxon>Paenibacillaceae</taxon>
        <taxon>Brevibacillus</taxon>
    </lineage>
</organism>
<evidence type="ECO:0000313" key="2">
    <source>
        <dbReference type="EMBL" id="CAJ1003123.1"/>
    </source>
</evidence>
<feature type="transmembrane region" description="Helical" evidence="1">
    <location>
        <begin position="37"/>
        <end position="57"/>
    </location>
</feature>
<dbReference type="Proteomes" id="UP001189619">
    <property type="component" value="Chromosome"/>
</dbReference>